<accession>A0ABR1C9Y7</accession>
<organism evidence="1 2">
    <name type="scientific">Necator americanus</name>
    <name type="common">Human hookworm</name>
    <dbReference type="NCBI Taxonomy" id="51031"/>
    <lineage>
        <taxon>Eukaryota</taxon>
        <taxon>Metazoa</taxon>
        <taxon>Ecdysozoa</taxon>
        <taxon>Nematoda</taxon>
        <taxon>Chromadorea</taxon>
        <taxon>Rhabditida</taxon>
        <taxon>Rhabditina</taxon>
        <taxon>Rhabditomorpha</taxon>
        <taxon>Strongyloidea</taxon>
        <taxon>Ancylostomatidae</taxon>
        <taxon>Bunostominae</taxon>
        <taxon>Necator</taxon>
    </lineage>
</organism>
<reference evidence="1 2" key="1">
    <citation type="submission" date="2023-08" db="EMBL/GenBank/DDBJ databases">
        <title>A Necator americanus chromosomal reference genome.</title>
        <authorList>
            <person name="Ilik V."/>
            <person name="Petrzelkova K.J."/>
            <person name="Pardy F."/>
            <person name="Fuh T."/>
            <person name="Niatou-Singa F.S."/>
            <person name="Gouil Q."/>
            <person name="Baker L."/>
            <person name="Ritchie M.E."/>
            <person name="Jex A.R."/>
            <person name="Gazzola D."/>
            <person name="Li H."/>
            <person name="Toshio Fujiwara R."/>
            <person name="Zhan B."/>
            <person name="Aroian R.V."/>
            <person name="Pafco B."/>
            <person name="Schwarz E.M."/>
        </authorList>
    </citation>
    <scope>NUCLEOTIDE SEQUENCE [LARGE SCALE GENOMIC DNA]</scope>
    <source>
        <strain evidence="1 2">Aroian</strain>
        <tissue evidence="1">Whole animal</tissue>
    </source>
</reference>
<proteinExistence type="predicted"/>
<dbReference type="Proteomes" id="UP001303046">
    <property type="component" value="Unassembled WGS sequence"/>
</dbReference>
<protein>
    <submittedName>
        <fullName evidence="1">Uncharacterized protein</fullName>
    </submittedName>
</protein>
<dbReference type="EMBL" id="JAVFWL010000002">
    <property type="protein sequence ID" value="KAK6734235.1"/>
    <property type="molecule type" value="Genomic_DNA"/>
</dbReference>
<keyword evidence="2" id="KW-1185">Reference proteome</keyword>
<evidence type="ECO:0000313" key="2">
    <source>
        <dbReference type="Proteomes" id="UP001303046"/>
    </source>
</evidence>
<comment type="caution">
    <text evidence="1">The sequence shown here is derived from an EMBL/GenBank/DDBJ whole genome shotgun (WGS) entry which is preliminary data.</text>
</comment>
<sequence>MDIIGDEYDKVVGRLHDCTTEAESFKITTGHLSSESPQLIRQCGAAMAAGKTTNSRTSSQLSSNLLTAVCSSTSSSRE</sequence>
<name>A0ABR1C9Y7_NECAM</name>
<gene>
    <name evidence="1" type="primary">Necator_chrII.g5591</name>
    <name evidence="1" type="ORF">RB195_017798</name>
</gene>
<evidence type="ECO:0000313" key="1">
    <source>
        <dbReference type="EMBL" id="KAK6734235.1"/>
    </source>
</evidence>